<evidence type="ECO:0000256" key="1">
    <source>
        <dbReference type="SAM" id="Phobius"/>
    </source>
</evidence>
<keyword evidence="1" id="KW-0812">Transmembrane</keyword>
<evidence type="ECO:0000256" key="2">
    <source>
        <dbReference type="SAM" id="SignalP"/>
    </source>
</evidence>
<sequence>MTLLAFLLCLAGFLALSLAMPRHHAALVGGPLTRQRRRVLKTAGWLGLALGLAASLAAWGLAWGAIGWLGLLTAAAAPVLLVQTWWPRAKP</sequence>
<keyword evidence="2" id="KW-0732">Signal</keyword>
<dbReference type="RefSeq" id="WP_165256715.1">
    <property type="nucleotide sequence ID" value="NZ_JAAKGT010000002.1"/>
</dbReference>
<dbReference type="Pfam" id="PF11804">
    <property type="entry name" value="DUF3325"/>
    <property type="match status" value="1"/>
</dbReference>
<feature type="transmembrane region" description="Helical" evidence="1">
    <location>
        <begin position="43"/>
        <end position="61"/>
    </location>
</feature>
<name>A0A6G4QUE7_9CAUL</name>
<reference evidence="3" key="1">
    <citation type="submission" date="2020-02" db="EMBL/GenBank/DDBJ databases">
        <authorList>
            <person name="Gao J."/>
            <person name="Sun J."/>
        </authorList>
    </citation>
    <scope>NUCLEOTIDE SEQUENCE</scope>
    <source>
        <strain evidence="3">602-2</strain>
    </source>
</reference>
<dbReference type="AlphaFoldDB" id="A0A6G4QUE7"/>
<feature type="signal peptide" evidence="2">
    <location>
        <begin position="1"/>
        <end position="25"/>
    </location>
</feature>
<evidence type="ECO:0000313" key="3">
    <source>
        <dbReference type="EMBL" id="NGM48954.1"/>
    </source>
</evidence>
<keyword evidence="1" id="KW-0472">Membrane</keyword>
<accession>A0A6G4QUE7</accession>
<feature type="chain" id="PRO_5026315532" evidence="2">
    <location>
        <begin position="26"/>
        <end position="91"/>
    </location>
</feature>
<keyword evidence="1" id="KW-1133">Transmembrane helix</keyword>
<dbReference type="InterPro" id="IPR021762">
    <property type="entry name" value="DUF3325"/>
</dbReference>
<gene>
    <name evidence="3" type="ORF">G5B46_04980</name>
</gene>
<proteinExistence type="predicted"/>
<organism evidence="3">
    <name type="scientific">Caulobacter sp. 602-2</name>
    <dbReference type="NCBI Taxonomy" id="2710887"/>
    <lineage>
        <taxon>Bacteria</taxon>
        <taxon>Pseudomonadati</taxon>
        <taxon>Pseudomonadota</taxon>
        <taxon>Alphaproteobacteria</taxon>
        <taxon>Caulobacterales</taxon>
        <taxon>Caulobacteraceae</taxon>
        <taxon>Caulobacter</taxon>
    </lineage>
</organism>
<protein>
    <submittedName>
        <fullName evidence="3">DUF3325 domain-containing protein</fullName>
    </submittedName>
</protein>
<comment type="caution">
    <text evidence="3">The sequence shown here is derived from an EMBL/GenBank/DDBJ whole genome shotgun (WGS) entry which is preliminary data.</text>
</comment>
<dbReference type="EMBL" id="JAAKGT010000002">
    <property type="protein sequence ID" value="NGM48954.1"/>
    <property type="molecule type" value="Genomic_DNA"/>
</dbReference>
<feature type="transmembrane region" description="Helical" evidence="1">
    <location>
        <begin position="68"/>
        <end position="86"/>
    </location>
</feature>